<sequence length="291" mass="31811">MKILVFGRIGQLGSALAEVLSDRYETRFIDQPELDLTVPESVRDHVQTYLPSIVINAAAYTAVDRAETEPELAHIINARAPESLAYACDEAGAVLIHYSTDYVFDGTASMPYTETAAVAPTGVYGQSKLAGEIAVASATQRYVILRTAWLYSAVGHNFVKTMLKLADSGQPVRVVADQVGSPTYAQDLARVTRSIIEVLNSSREDCFGLYHVTNSGTTSWHGLAQEIFRLAAHQDVVVQPISTEEYPTPAPRPAYTALDCSKLERVFGLTLPSWRDALARCIDSLGSDRQR</sequence>
<organism evidence="2">
    <name type="scientific">hydrothermal vent metagenome</name>
    <dbReference type="NCBI Taxonomy" id="652676"/>
    <lineage>
        <taxon>unclassified sequences</taxon>
        <taxon>metagenomes</taxon>
        <taxon>ecological metagenomes</taxon>
    </lineage>
</organism>
<dbReference type="AlphaFoldDB" id="A0A160TTE9"/>
<dbReference type="GO" id="GO:0005829">
    <property type="term" value="C:cytosol"/>
    <property type="evidence" value="ECO:0007669"/>
    <property type="project" value="TreeGrafter"/>
</dbReference>
<dbReference type="CDD" id="cd05254">
    <property type="entry name" value="dTDP_HR_like_SDR_e"/>
    <property type="match status" value="1"/>
</dbReference>
<dbReference type="InterPro" id="IPR005913">
    <property type="entry name" value="dTDP_dehydrorham_reduct"/>
</dbReference>
<dbReference type="PANTHER" id="PTHR10491:SF4">
    <property type="entry name" value="METHIONINE ADENOSYLTRANSFERASE 2 SUBUNIT BETA"/>
    <property type="match status" value="1"/>
</dbReference>
<evidence type="ECO:0000259" key="1">
    <source>
        <dbReference type="Pfam" id="PF04321"/>
    </source>
</evidence>
<dbReference type="InterPro" id="IPR036291">
    <property type="entry name" value="NAD(P)-bd_dom_sf"/>
</dbReference>
<dbReference type="PANTHER" id="PTHR10491">
    <property type="entry name" value="DTDP-4-DEHYDRORHAMNOSE REDUCTASE"/>
    <property type="match status" value="1"/>
</dbReference>
<reference evidence="2" key="1">
    <citation type="submission" date="2015-10" db="EMBL/GenBank/DDBJ databases">
        <authorList>
            <person name="Gilbert D.G."/>
        </authorList>
    </citation>
    <scope>NUCLEOTIDE SEQUENCE</scope>
</reference>
<keyword evidence="2" id="KW-0560">Oxidoreductase</keyword>
<dbReference type="EMBL" id="CZRL01000077">
    <property type="protein sequence ID" value="CUS52187.1"/>
    <property type="molecule type" value="Genomic_DNA"/>
</dbReference>
<protein>
    <submittedName>
        <fullName evidence="2">dTDP-4-dehydrorhamnose reductase</fullName>
        <ecNumber evidence="2">1.1.1.133</ecNumber>
    </submittedName>
</protein>
<dbReference type="EC" id="1.1.1.133" evidence="2"/>
<accession>A0A160TTE9</accession>
<dbReference type="NCBIfam" id="TIGR01214">
    <property type="entry name" value="rmlD"/>
    <property type="match status" value="1"/>
</dbReference>
<dbReference type="GO" id="GO:0019305">
    <property type="term" value="P:dTDP-rhamnose biosynthetic process"/>
    <property type="evidence" value="ECO:0007669"/>
    <property type="project" value="TreeGrafter"/>
</dbReference>
<name>A0A160TTE9_9ZZZZ</name>
<dbReference type="InterPro" id="IPR029903">
    <property type="entry name" value="RmlD-like-bd"/>
</dbReference>
<proteinExistence type="predicted"/>
<gene>
    <name evidence="2" type="ORF">MGWOODY_XGa1139</name>
</gene>
<dbReference type="Gene3D" id="3.40.50.720">
    <property type="entry name" value="NAD(P)-binding Rossmann-like Domain"/>
    <property type="match status" value="1"/>
</dbReference>
<evidence type="ECO:0000313" key="2">
    <source>
        <dbReference type="EMBL" id="CUS52187.1"/>
    </source>
</evidence>
<feature type="domain" description="RmlD-like substrate binding" evidence="1">
    <location>
        <begin position="1"/>
        <end position="285"/>
    </location>
</feature>
<dbReference type="Gene3D" id="3.90.25.10">
    <property type="entry name" value="UDP-galactose 4-epimerase, domain 1"/>
    <property type="match status" value="1"/>
</dbReference>
<dbReference type="SUPFAM" id="SSF51735">
    <property type="entry name" value="NAD(P)-binding Rossmann-fold domains"/>
    <property type="match status" value="1"/>
</dbReference>
<dbReference type="GO" id="GO:0008831">
    <property type="term" value="F:dTDP-4-dehydrorhamnose reductase activity"/>
    <property type="evidence" value="ECO:0007669"/>
    <property type="project" value="UniProtKB-EC"/>
</dbReference>
<dbReference type="Pfam" id="PF04321">
    <property type="entry name" value="RmlD_sub_bind"/>
    <property type="match status" value="1"/>
</dbReference>